<dbReference type="PANTHER" id="PTHR43685">
    <property type="entry name" value="GLYCOSYLTRANSFERASE"/>
    <property type="match status" value="1"/>
</dbReference>
<dbReference type="PANTHER" id="PTHR43685:SF2">
    <property type="entry name" value="GLYCOSYLTRANSFERASE 2-LIKE DOMAIN-CONTAINING PROTEIN"/>
    <property type="match status" value="1"/>
</dbReference>
<dbReference type="InterPro" id="IPR029044">
    <property type="entry name" value="Nucleotide-diphossugar_trans"/>
</dbReference>
<dbReference type="Pfam" id="PF00535">
    <property type="entry name" value="Glycos_transf_2"/>
    <property type="match status" value="1"/>
</dbReference>
<dbReference type="EMBL" id="BK032514">
    <property type="protein sequence ID" value="DAF45376.1"/>
    <property type="molecule type" value="Genomic_DNA"/>
</dbReference>
<accession>A0A8S5S387</accession>
<evidence type="ECO:0000313" key="3">
    <source>
        <dbReference type="EMBL" id="DAF45376.1"/>
    </source>
</evidence>
<dbReference type="CDD" id="cd00761">
    <property type="entry name" value="Glyco_tranf_GTA_type"/>
    <property type="match status" value="1"/>
</dbReference>
<dbReference type="InterPro" id="IPR050834">
    <property type="entry name" value="Glycosyltransf_2"/>
</dbReference>
<organism evidence="3">
    <name type="scientific">Siphoviridae sp. ctBLh2</name>
    <dbReference type="NCBI Taxonomy" id="2827803"/>
    <lineage>
        <taxon>Viruses</taxon>
        <taxon>Duplodnaviria</taxon>
        <taxon>Heunggongvirae</taxon>
        <taxon>Uroviricota</taxon>
        <taxon>Caudoviricetes</taxon>
    </lineage>
</organism>
<feature type="domain" description="Glycosyltransferase 2-like" evidence="2">
    <location>
        <begin position="182"/>
        <end position="293"/>
    </location>
</feature>
<dbReference type="InterPro" id="IPR001173">
    <property type="entry name" value="Glyco_trans_2-like"/>
</dbReference>
<reference evidence="3" key="1">
    <citation type="journal article" date="2021" name="Proc. Natl. Acad. Sci. U.S.A.">
        <title>A Catalog of Tens of Thousands of Viruses from Human Metagenomes Reveals Hidden Associations with Chronic Diseases.</title>
        <authorList>
            <person name="Tisza M.J."/>
            <person name="Buck C.B."/>
        </authorList>
    </citation>
    <scope>NUCLEOTIDE SEQUENCE</scope>
    <source>
        <strain evidence="3">CtBLh2</strain>
    </source>
</reference>
<sequence length="484" mass="54433">MERHDADQRIGQRSPVVEPLGVVILHVEGHRPRDPLVHHPVEFGHAVTQRTVAEEHRVRKHIIRRPEEREALVEGEVIDRHEVAVARIAEQLRQLRGKRGAVAQDGHRPPRRSGRTGTPDVVAEVLLDSHHGKVKGRLVEVAQESVELFEWGHACGVLFAKVAKDRYLRNKRATRMSEPTISVVIPLYNKEREVARAVRSVLAQRRQPLELIVVDDGSTDRSAAEVAAFRDPLVRLIRQPNGGVCAARNRGIAEARGEYVALLDADDEWEPGFLSEIVSLITRYPGCGIYCTAFHILGRKGLVPAPCPEERGIVGNFFRDSAHRYIAIPSAVCIPRRVLQEVGGFPEGMKIGEDLYVWIEIARRYRVCFSPERQVRYARDASNRSAASYTPERTRYSFEALYDPAAPEEEREFIARAALGKALILSAKGDTAAAARAVACFGYTKTYRRTLRKVRLLNRLPVGWRAPLLNLYNALAWRLARKGL</sequence>
<dbReference type="SUPFAM" id="SSF53448">
    <property type="entry name" value="Nucleotide-diphospho-sugar transferases"/>
    <property type="match status" value="1"/>
</dbReference>
<protein>
    <recommendedName>
        <fullName evidence="2">Glycosyltransferase 2-like domain-containing protein</fullName>
    </recommendedName>
</protein>
<proteinExistence type="predicted"/>
<name>A0A8S5S387_9CAUD</name>
<evidence type="ECO:0000256" key="1">
    <source>
        <dbReference type="SAM" id="MobiDB-lite"/>
    </source>
</evidence>
<dbReference type="Gene3D" id="3.90.550.10">
    <property type="entry name" value="Spore Coat Polysaccharide Biosynthesis Protein SpsA, Chain A"/>
    <property type="match status" value="1"/>
</dbReference>
<evidence type="ECO:0000259" key="2">
    <source>
        <dbReference type="Pfam" id="PF00535"/>
    </source>
</evidence>
<feature type="region of interest" description="Disordered" evidence="1">
    <location>
        <begin position="97"/>
        <end position="118"/>
    </location>
</feature>